<dbReference type="SUPFAM" id="SSF52540">
    <property type="entry name" value="P-loop containing nucleoside triphosphate hydrolases"/>
    <property type="match status" value="1"/>
</dbReference>
<accession>A0A6N9T7Y7</accession>
<evidence type="ECO:0000256" key="1">
    <source>
        <dbReference type="ARBA" id="ARBA00005417"/>
    </source>
</evidence>
<dbReference type="PANTHER" id="PTHR42788">
    <property type="entry name" value="TAURINE IMPORT ATP-BINDING PROTEIN-RELATED"/>
    <property type="match status" value="1"/>
</dbReference>
<keyword evidence="2" id="KW-0813">Transport</keyword>
<dbReference type="Proteomes" id="UP000469011">
    <property type="component" value="Unassembled WGS sequence"/>
</dbReference>
<dbReference type="AlphaFoldDB" id="A0A6N9T7Y7"/>
<dbReference type="Gene3D" id="3.40.50.300">
    <property type="entry name" value="P-loop containing nucleotide triphosphate hydrolases"/>
    <property type="match status" value="1"/>
</dbReference>
<proteinExistence type="inferred from homology"/>
<dbReference type="GO" id="GO:0016887">
    <property type="term" value="F:ATP hydrolysis activity"/>
    <property type="evidence" value="ECO:0007669"/>
    <property type="project" value="InterPro"/>
</dbReference>
<evidence type="ECO:0000256" key="2">
    <source>
        <dbReference type="ARBA" id="ARBA00022448"/>
    </source>
</evidence>
<dbReference type="InterPro" id="IPR027417">
    <property type="entry name" value="P-loop_NTPase"/>
</dbReference>
<protein>
    <submittedName>
        <fullName evidence="6">ATP-binding cassette domain-containing protein</fullName>
    </submittedName>
</protein>
<feature type="domain" description="ABC transporter" evidence="5">
    <location>
        <begin position="21"/>
        <end position="240"/>
    </location>
</feature>
<dbReference type="SMART" id="SM00382">
    <property type="entry name" value="AAA"/>
    <property type="match status" value="1"/>
</dbReference>
<dbReference type="RefSeq" id="WP_163464138.1">
    <property type="nucleotide sequence ID" value="NZ_JAAAMG010000012.1"/>
</dbReference>
<dbReference type="PROSITE" id="PS50893">
    <property type="entry name" value="ABC_TRANSPORTER_2"/>
    <property type="match status" value="1"/>
</dbReference>
<evidence type="ECO:0000256" key="4">
    <source>
        <dbReference type="ARBA" id="ARBA00022840"/>
    </source>
</evidence>
<dbReference type="PANTHER" id="PTHR42788:SF19">
    <property type="entry name" value="ALIPHATIC SULFONATES IMPORT ATP-BINDING PROTEIN SSUB 2"/>
    <property type="match status" value="1"/>
</dbReference>
<name>A0A6N9T7Y7_9HYPH</name>
<comment type="similarity">
    <text evidence="1">Belongs to the ABC transporter superfamily.</text>
</comment>
<evidence type="ECO:0000313" key="7">
    <source>
        <dbReference type="Proteomes" id="UP000469011"/>
    </source>
</evidence>
<dbReference type="GO" id="GO:0005524">
    <property type="term" value="F:ATP binding"/>
    <property type="evidence" value="ECO:0007669"/>
    <property type="project" value="UniProtKB-KW"/>
</dbReference>
<dbReference type="EMBL" id="JAAAMG010000012">
    <property type="protein sequence ID" value="NDW05849.1"/>
    <property type="molecule type" value="Genomic_DNA"/>
</dbReference>
<sequence>MSNLSKPTPPAGGPSALEVEIRGKTFRGADGGDVRAIEEIAFKVAPASFATLIGPSGCGKTTTLRIILGLDPDFEGRLRLPEGGAGRVAAVFQEPRLLPWRSVEENVRLALPDEDAGRDLDQLFSILGLDEMRSRYPSELSLGLARRVALARAFAIRPSLLVLDEPFVSLDEQTATRLRKLLIDVWSARPTTALMVTHNLREAVQLSDRIIFLTERPARIRGIHDIVTPHAERDTRWRETTLSAIAKRYSGVL</sequence>
<keyword evidence="7" id="KW-1185">Reference proteome</keyword>
<organism evidence="6 7">
    <name type="scientific">Jiella pacifica</name>
    <dbReference type="NCBI Taxonomy" id="2696469"/>
    <lineage>
        <taxon>Bacteria</taxon>
        <taxon>Pseudomonadati</taxon>
        <taxon>Pseudomonadota</taxon>
        <taxon>Alphaproteobacteria</taxon>
        <taxon>Hyphomicrobiales</taxon>
        <taxon>Aurantimonadaceae</taxon>
        <taxon>Jiella</taxon>
    </lineage>
</organism>
<keyword evidence="4 6" id="KW-0067">ATP-binding</keyword>
<gene>
    <name evidence="6" type="ORF">GTK09_15600</name>
</gene>
<evidence type="ECO:0000256" key="3">
    <source>
        <dbReference type="ARBA" id="ARBA00022741"/>
    </source>
</evidence>
<dbReference type="Pfam" id="PF00005">
    <property type="entry name" value="ABC_tran"/>
    <property type="match status" value="1"/>
</dbReference>
<evidence type="ECO:0000313" key="6">
    <source>
        <dbReference type="EMBL" id="NDW05849.1"/>
    </source>
</evidence>
<dbReference type="InterPro" id="IPR003593">
    <property type="entry name" value="AAA+_ATPase"/>
</dbReference>
<evidence type="ECO:0000259" key="5">
    <source>
        <dbReference type="PROSITE" id="PS50893"/>
    </source>
</evidence>
<dbReference type="InterPro" id="IPR050166">
    <property type="entry name" value="ABC_transporter_ATP-bind"/>
</dbReference>
<dbReference type="InterPro" id="IPR003439">
    <property type="entry name" value="ABC_transporter-like_ATP-bd"/>
</dbReference>
<comment type="caution">
    <text evidence="6">The sequence shown here is derived from an EMBL/GenBank/DDBJ whole genome shotgun (WGS) entry which is preliminary data.</text>
</comment>
<reference evidence="6 7" key="1">
    <citation type="submission" date="2020-01" db="EMBL/GenBank/DDBJ databases">
        <title>Jiella pacifica sp. nov.</title>
        <authorList>
            <person name="Xue Z."/>
            <person name="Zhu S."/>
            <person name="Chen J."/>
            <person name="Yang J."/>
        </authorList>
    </citation>
    <scope>NUCLEOTIDE SEQUENCE [LARGE SCALE GENOMIC DNA]</scope>
    <source>
        <strain evidence="6 7">40Bstr34</strain>
    </source>
</reference>
<keyword evidence="3" id="KW-0547">Nucleotide-binding</keyword>